<dbReference type="PANTHER" id="PTHR30055">
    <property type="entry name" value="HTH-TYPE TRANSCRIPTIONAL REGULATOR RUTR"/>
    <property type="match status" value="1"/>
</dbReference>
<dbReference type="GO" id="GO:0003700">
    <property type="term" value="F:DNA-binding transcription factor activity"/>
    <property type="evidence" value="ECO:0007669"/>
    <property type="project" value="TreeGrafter"/>
</dbReference>
<dbReference type="PRINTS" id="PR00455">
    <property type="entry name" value="HTHTETR"/>
</dbReference>
<gene>
    <name evidence="4" type="ORF">MUDAN_MDHGFNIF_00031</name>
</gene>
<keyword evidence="1 2" id="KW-0238">DNA-binding</keyword>
<evidence type="ECO:0000256" key="1">
    <source>
        <dbReference type="ARBA" id="ARBA00023125"/>
    </source>
</evidence>
<dbReference type="PANTHER" id="PTHR30055:SF226">
    <property type="entry name" value="HTH-TYPE TRANSCRIPTIONAL REGULATOR PKSA"/>
    <property type="match status" value="1"/>
</dbReference>
<feature type="DNA-binding region" description="H-T-H motif" evidence="2">
    <location>
        <begin position="32"/>
        <end position="51"/>
    </location>
</feature>
<dbReference type="Proteomes" id="UP000289996">
    <property type="component" value="Unassembled WGS sequence"/>
</dbReference>
<organism evidence="4 5">
    <name type="scientific">Lactiplantibacillus mudanjiangensis</name>
    <dbReference type="NCBI Taxonomy" id="1296538"/>
    <lineage>
        <taxon>Bacteria</taxon>
        <taxon>Bacillati</taxon>
        <taxon>Bacillota</taxon>
        <taxon>Bacilli</taxon>
        <taxon>Lactobacillales</taxon>
        <taxon>Lactobacillaceae</taxon>
        <taxon>Lactiplantibacillus</taxon>
    </lineage>
</organism>
<evidence type="ECO:0000313" key="5">
    <source>
        <dbReference type="Proteomes" id="UP000289996"/>
    </source>
</evidence>
<dbReference type="GO" id="GO:0000976">
    <property type="term" value="F:transcription cis-regulatory region binding"/>
    <property type="evidence" value="ECO:0007669"/>
    <property type="project" value="TreeGrafter"/>
</dbReference>
<proteinExistence type="predicted"/>
<sequence>MAVTVLKDPKKVTRMLKAATQVFANDGYQRAKTDQIAIKAQVSKGLIFHYYGSKAGLYLAVVKAAMTTITANVSQQALAVPPDLVTLVVQSTQAKAAFGQQYPNEFAVMMQAYGDAKKLPGPIQNQLMTMYQQAVQGLRQQFDQVLDQMSLRPDVDRELVLNLVVGVYNQLFAEFQAEQSQHTGMKTMSDADWIVARARAYMEILQSGFVKSLT</sequence>
<dbReference type="InterPro" id="IPR001647">
    <property type="entry name" value="HTH_TetR"/>
</dbReference>
<name>A0A660DXJ5_9LACO</name>
<dbReference type="InterPro" id="IPR050109">
    <property type="entry name" value="HTH-type_TetR-like_transc_reg"/>
</dbReference>
<dbReference type="OrthoDB" id="9780939at2"/>
<dbReference type="AlphaFoldDB" id="A0A660DXJ5"/>
<dbReference type="InterPro" id="IPR009057">
    <property type="entry name" value="Homeodomain-like_sf"/>
</dbReference>
<dbReference type="Gene3D" id="1.10.10.60">
    <property type="entry name" value="Homeodomain-like"/>
    <property type="match status" value="1"/>
</dbReference>
<dbReference type="EMBL" id="UYIG01000001">
    <property type="protein sequence ID" value="VDG26592.1"/>
    <property type="molecule type" value="Genomic_DNA"/>
</dbReference>
<dbReference type="Gene3D" id="1.10.357.10">
    <property type="entry name" value="Tetracycline Repressor, domain 2"/>
    <property type="match status" value="1"/>
</dbReference>
<dbReference type="PROSITE" id="PS50977">
    <property type="entry name" value="HTH_TETR_2"/>
    <property type="match status" value="1"/>
</dbReference>
<reference evidence="4 5" key="1">
    <citation type="submission" date="2018-11" db="EMBL/GenBank/DDBJ databases">
        <authorList>
            <person name="Wuyts S."/>
        </authorList>
    </citation>
    <scope>NUCLEOTIDE SEQUENCE [LARGE SCALE GENOMIC DNA]</scope>
    <source>
        <strain evidence="4">Lactobacillus mudanjiangensis AMBF249</strain>
    </source>
</reference>
<evidence type="ECO:0000256" key="2">
    <source>
        <dbReference type="PROSITE-ProRule" id="PRU00335"/>
    </source>
</evidence>
<protein>
    <submittedName>
        <fullName evidence="4">TetR family transcriptional regulator [Lactobacillus pentosus]</fullName>
    </submittedName>
</protein>
<dbReference type="RefSeq" id="WP_130851107.1">
    <property type="nucleotide sequence ID" value="NZ_UYIG01000001.1"/>
</dbReference>
<dbReference type="Pfam" id="PF00440">
    <property type="entry name" value="TetR_N"/>
    <property type="match status" value="1"/>
</dbReference>
<feature type="domain" description="HTH tetR-type" evidence="3">
    <location>
        <begin position="9"/>
        <end position="69"/>
    </location>
</feature>
<dbReference type="SUPFAM" id="SSF46689">
    <property type="entry name" value="Homeodomain-like"/>
    <property type="match status" value="1"/>
</dbReference>
<accession>A0A660DXJ5</accession>
<dbReference type="InterPro" id="IPR036271">
    <property type="entry name" value="Tet_transcr_reg_TetR-rel_C_sf"/>
</dbReference>
<keyword evidence="5" id="KW-1185">Reference proteome</keyword>
<evidence type="ECO:0000259" key="3">
    <source>
        <dbReference type="PROSITE" id="PS50977"/>
    </source>
</evidence>
<evidence type="ECO:0000313" key="4">
    <source>
        <dbReference type="EMBL" id="VDG26592.1"/>
    </source>
</evidence>
<dbReference type="SUPFAM" id="SSF48498">
    <property type="entry name" value="Tetracyclin repressor-like, C-terminal domain"/>
    <property type="match status" value="1"/>
</dbReference>